<dbReference type="RefSeq" id="WP_190404277.1">
    <property type="nucleotide sequence ID" value="NZ_JACJQB010000039.1"/>
</dbReference>
<gene>
    <name evidence="2" type="ORF">H6F41_15050</name>
</gene>
<keyword evidence="1" id="KW-0472">Membrane</keyword>
<name>A0ABR8A1M2_9CYAN</name>
<feature type="transmembrane region" description="Helical" evidence="1">
    <location>
        <begin position="21"/>
        <end position="40"/>
    </location>
</feature>
<dbReference type="Gene3D" id="3.40.1440.10">
    <property type="entry name" value="GIY-YIG endonuclease"/>
    <property type="match status" value="1"/>
</dbReference>
<dbReference type="SUPFAM" id="SSF82771">
    <property type="entry name" value="GIY-YIG endonuclease"/>
    <property type="match status" value="1"/>
</dbReference>
<feature type="transmembrane region" description="Helical" evidence="1">
    <location>
        <begin position="111"/>
        <end position="134"/>
    </location>
</feature>
<dbReference type="InterPro" id="IPR035901">
    <property type="entry name" value="GIY-YIG_endonuc_sf"/>
</dbReference>
<proteinExistence type="predicted"/>
<evidence type="ECO:0000313" key="2">
    <source>
        <dbReference type="EMBL" id="MBD2189451.1"/>
    </source>
</evidence>
<dbReference type="Proteomes" id="UP000642094">
    <property type="component" value="Unassembled WGS sequence"/>
</dbReference>
<dbReference type="EMBL" id="JACJQB010000039">
    <property type="protein sequence ID" value="MBD2189451.1"/>
    <property type="molecule type" value="Genomic_DNA"/>
</dbReference>
<sequence>MSDWLRIFWLPSKPVTKLKELPQNAGVYYITALWIVLYIGKAKNLRNRWKSTHHRYEQFKLLHPFGRLHYQVLAPHQIHGYEKSQIFRFRPVWNGSARASFWDLTGLFIAVWGRVIIYLLVLLFAIAVTLYLVLQ</sequence>
<accession>A0ABR8A1M2</accession>
<evidence type="ECO:0000256" key="1">
    <source>
        <dbReference type="SAM" id="Phobius"/>
    </source>
</evidence>
<protein>
    <submittedName>
        <fullName evidence="2">GIY-YIG nuclease family protein</fullName>
    </submittedName>
</protein>
<organism evidence="2 3">
    <name type="scientific">Pseudanabaena mucicola FACHB-723</name>
    <dbReference type="NCBI Taxonomy" id="2692860"/>
    <lineage>
        <taxon>Bacteria</taxon>
        <taxon>Bacillati</taxon>
        <taxon>Cyanobacteriota</taxon>
        <taxon>Cyanophyceae</taxon>
        <taxon>Pseudanabaenales</taxon>
        <taxon>Pseudanabaenaceae</taxon>
        <taxon>Pseudanabaena</taxon>
    </lineage>
</organism>
<keyword evidence="1" id="KW-1133">Transmembrane helix</keyword>
<reference evidence="2 3" key="1">
    <citation type="journal article" date="2020" name="ISME J.">
        <title>Comparative genomics reveals insights into cyanobacterial evolution and habitat adaptation.</title>
        <authorList>
            <person name="Chen M.Y."/>
            <person name="Teng W.K."/>
            <person name="Zhao L."/>
            <person name="Hu C.X."/>
            <person name="Zhou Y.K."/>
            <person name="Han B.P."/>
            <person name="Song L.R."/>
            <person name="Shu W.S."/>
        </authorList>
    </citation>
    <scope>NUCLEOTIDE SEQUENCE [LARGE SCALE GENOMIC DNA]</scope>
    <source>
        <strain evidence="2 3">FACHB-723</strain>
    </source>
</reference>
<keyword evidence="1" id="KW-0812">Transmembrane</keyword>
<keyword evidence="3" id="KW-1185">Reference proteome</keyword>
<evidence type="ECO:0000313" key="3">
    <source>
        <dbReference type="Proteomes" id="UP000642094"/>
    </source>
</evidence>
<comment type="caution">
    <text evidence="2">The sequence shown here is derived from an EMBL/GenBank/DDBJ whole genome shotgun (WGS) entry which is preliminary data.</text>
</comment>